<protein>
    <submittedName>
        <fullName evidence="9">AEC family transporter</fullName>
    </submittedName>
</protein>
<accession>A0ABV4AMS0</accession>
<evidence type="ECO:0000313" key="9">
    <source>
        <dbReference type="EMBL" id="MEY2181440.1"/>
    </source>
</evidence>
<feature type="transmembrane region" description="Helical" evidence="8">
    <location>
        <begin position="89"/>
        <end position="109"/>
    </location>
</feature>
<sequence>MSALLLLFVCLVLGALVRRLAQPPAGIVHGLNWWVLNIALPALVLELIPQVRLDAQLWFLVAAIWLTFFGAWLLFAWIGPRLGWSRGRVGALVLVCGLGNTSFMGYPMLQALHGEAGLTLAVVADQLGCFPLLASVGVVVACLYAGRDPDPRRIARRIATFPAFIALVVGVVAGMLGGWPAVLDGVFHPLGATLTPLALFSVGLQFRLQVGGRQLGAGAWGLGWKLLLAPALCWALGVAAGVGGLTLTAGVLQAAMAPMVSATILADEYGLDPELANTVLGAGIVLSLVTVPLGNWLLGA</sequence>
<feature type="transmembrane region" description="Helical" evidence="8">
    <location>
        <begin position="275"/>
        <end position="298"/>
    </location>
</feature>
<evidence type="ECO:0000256" key="6">
    <source>
        <dbReference type="ARBA" id="ARBA00022989"/>
    </source>
</evidence>
<dbReference type="InterPro" id="IPR004776">
    <property type="entry name" value="Mem_transp_PIN-like"/>
</dbReference>
<keyword evidence="6 8" id="KW-1133">Transmembrane helix</keyword>
<dbReference type="PANTHER" id="PTHR36838">
    <property type="entry name" value="AUXIN EFFLUX CARRIER FAMILY PROTEIN"/>
    <property type="match status" value="1"/>
</dbReference>
<comment type="subcellular location">
    <subcellularLocation>
        <location evidence="1">Cell membrane</location>
        <topology evidence="1">Multi-pass membrane protein</topology>
    </subcellularLocation>
</comment>
<keyword evidence="10" id="KW-1185">Reference proteome</keyword>
<keyword evidence="7 8" id="KW-0472">Membrane</keyword>
<keyword evidence="4" id="KW-1003">Cell membrane</keyword>
<feature type="transmembrane region" description="Helical" evidence="8">
    <location>
        <begin position="158"/>
        <end position="180"/>
    </location>
</feature>
<dbReference type="PANTHER" id="PTHR36838:SF1">
    <property type="entry name" value="SLR1864 PROTEIN"/>
    <property type="match status" value="1"/>
</dbReference>
<dbReference type="Pfam" id="PF03547">
    <property type="entry name" value="Mem_trans"/>
    <property type="match status" value="2"/>
</dbReference>
<gene>
    <name evidence="9" type="ORF">AB7878_03340</name>
</gene>
<evidence type="ECO:0000256" key="5">
    <source>
        <dbReference type="ARBA" id="ARBA00022692"/>
    </source>
</evidence>
<feature type="transmembrane region" description="Helical" evidence="8">
    <location>
        <begin position="57"/>
        <end position="77"/>
    </location>
</feature>
<evidence type="ECO:0000256" key="3">
    <source>
        <dbReference type="ARBA" id="ARBA00022448"/>
    </source>
</evidence>
<evidence type="ECO:0000256" key="1">
    <source>
        <dbReference type="ARBA" id="ARBA00004651"/>
    </source>
</evidence>
<evidence type="ECO:0000313" key="10">
    <source>
        <dbReference type="Proteomes" id="UP001562159"/>
    </source>
</evidence>
<feature type="transmembrane region" description="Helical" evidence="8">
    <location>
        <begin position="227"/>
        <end position="255"/>
    </location>
</feature>
<dbReference type="Proteomes" id="UP001562159">
    <property type="component" value="Unassembled WGS sequence"/>
</dbReference>
<keyword evidence="3" id="KW-0813">Transport</keyword>
<feature type="transmembrane region" description="Helical" evidence="8">
    <location>
        <begin position="121"/>
        <end position="146"/>
    </location>
</feature>
<proteinExistence type="inferred from homology"/>
<dbReference type="InterPro" id="IPR038770">
    <property type="entry name" value="Na+/solute_symporter_sf"/>
</dbReference>
<evidence type="ECO:0000256" key="2">
    <source>
        <dbReference type="ARBA" id="ARBA00010145"/>
    </source>
</evidence>
<dbReference type="EMBL" id="JBGBPY010000001">
    <property type="protein sequence ID" value="MEY2181440.1"/>
    <property type="molecule type" value="Genomic_DNA"/>
</dbReference>
<organism evidence="9 10">
    <name type="scientific">Rhodanobacter humi</name>
    <dbReference type="NCBI Taxonomy" id="1888173"/>
    <lineage>
        <taxon>Bacteria</taxon>
        <taxon>Pseudomonadati</taxon>
        <taxon>Pseudomonadota</taxon>
        <taxon>Gammaproteobacteria</taxon>
        <taxon>Lysobacterales</taxon>
        <taxon>Rhodanobacteraceae</taxon>
        <taxon>Rhodanobacter</taxon>
    </lineage>
</organism>
<comment type="caution">
    <text evidence="9">The sequence shown here is derived from an EMBL/GenBank/DDBJ whole genome shotgun (WGS) entry which is preliminary data.</text>
</comment>
<dbReference type="Gene3D" id="1.20.1530.20">
    <property type="match status" value="1"/>
</dbReference>
<keyword evidence="5 8" id="KW-0812">Transmembrane</keyword>
<evidence type="ECO:0000256" key="7">
    <source>
        <dbReference type="ARBA" id="ARBA00023136"/>
    </source>
</evidence>
<comment type="similarity">
    <text evidence="2">Belongs to the auxin efflux carrier (TC 2.A.69) family.</text>
</comment>
<name>A0ABV4AMS0_9GAMM</name>
<feature type="transmembrane region" description="Helical" evidence="8">
    <location>
        <begin position="186"/>
        <end position="206"/>
    </location>
</feature>
<evidence type="ECO:0000256" key="8">
    <source>
        <dbReference type="SAM" id="Phobius"/>
    </source>
</evidence>
<reference evidence="9 10" key="1">
    <citation type="submission" date="2024-07" db="EMBL/GenBank/DDBJ databases">
        <title>Molecular mechanisms and environmental adaptations of flagellar loss and biofilm growth of Rhodanobacter under environmental stress.</title>
        <authorList>
            <person name="Chen M."/>
        </authorList>
    </citation>
    <scope>NUCLEOTIDE SEQUENCE [LARGE SCALE GENOMIC DNA]</scope>
    <source>
        <strain evidence="9 10">RS22</strain>
    </source>
</reference>
<evidence type="ECO:0000256" key="4">
    <source>
        <dbReference type="ARBA" id="ARBA00022475"/>
    </source>
</evidence>